<accession>A0A1I1AXI2</accession>
<evidence type="ECO:0000313" key="4">
    <source>
        <dbReference type="Proteomes" id="UP000243799"/>
    </source>
</evidence>
<dbReference type="OrthoDB" id="3637318at2"/>
<evidence type="ECO:0000313" key="3">
    <source>
        <dbReference type="EMBL" id="SFB42799.1"/>
    </source>
</evidence>
<gene>
    <name evidence="3" type="ORF">SAMN05216266_11122</name>
</gene>
<organism evidence="3 4">
    <name type="scientific">Amycolatopsis marina</name>
    <dbReference type="NCBI Taxonomy" id="490629"/>
    <lineage>
        <taxon>Bacteria</taxon>
        <taxon>Bacillati</taxon>
        <taxon>Actinomycetota</taxon>
        <taxon>Actinomycetes</taxon>
        <taxon>Pseudonocardiales</taxon>
        <taxon>Pseudonocardiaceae</taxon>
        <taxon>Amycolatopsis</taxon>
    </lineage>
</organism>
<keyword evidence="1" id="KW-1133">Transmembrane helix</keyword>
<feature type="transmembrane region" description="Helical" evidence="1">
    <location>
        <begin position="139"/>
        <end position="160"/>
    </location>
</feature>
<evidence type="ECO:0000256" key="1">
    <source>
        <dbReference type="SAM" id="Phobius"/>
    </source>
</evidence>
<evidence type="ECO:0000256" key="2">
    <source>
        <dbReference type="SAM" id="SignalP"/>
    </source>
</evidence>
<reference evidence="4" key="1">
    <citation type="submission" date="2016-10" db="EMBL/GenBank/DDBJ databases">
        <authorList>
            <person name="Varghese N."/>
            <person name="Submissions S."/>
        </authorList>
    </citation>
    <scope>NUCLEOTIDE SEQUENCE [LARGE SCALE GENOMIC DNA]</scope>
    <source>
        <strain evidence="4">CGMCC 4.3568</strain>
    </source>
</reference>
<dbReference type="AlphaFoldDB" id="A0A1I1AXI2"/>
<sequence>MRFLLMFLVALACVALFAVGAPSVLVGIAEQGHADDAYVVGFVPDADCGDDHELYLRVMDATVLDCAPAGVSGSGQISLPGFTAAQEEELETLAANLGMDGLSAEEQQEIQRRVDEVAASVPQASRPYGDQAVWGAGRAWLGAGMVVAAVLGLIATFRFGPAGVSSSR</sequence>
<dbReference type="STRING" id="490629.SAMN05216266_11122"/>
<keyword evidence="4" id="KW-1185">Reference proteome</keyword>
<keyword evidence="1" id="KW-0472">Membrane</keyword>
<keyword evidence="2" id="KW-0732">Signal</keyword>
<dbReference type="Proteomes" id="UP000243799">
    <property type="component" value="Unassembled WGS sequence"/>
</dbReference>
<proteinExistence type="predicted"/>
<feature type="chain" id="PRO_5038959611" evidence="2">
    <location>
        <begin position="21"/>
        <end position="168"/>
    </location>
</feature>
<keyword evidence="1" id="KW-0812">Transmembrane</keyword>
<name>A0A1I1AXI2_9PSEU</name>
<feature type="signal peptide" evidence="2">
    <location>
        <begin position="1"/>
        <end position="20"/>
    </location>
</feature>
<dbReference type="EMBL" id="FOKG01000011">
    <property type="protein sequence ID" value="SFB42799.1"/>
    <property type="molecule type" value="Genomic_DNA"/>
</dbReference>
<dbReference type="RefSeq" id="WP_091674519.1">
    <property type="nucleotide sequence ID" value="NZ_FOKG01000011.1"/>
</dbReference>
<protein>
    <submittedName>
        <fullName evidence="3">Uncharacterized protein</fullName>
    </submittedName>
</protein>